<proteinExistence type="predicted"/>
<organism evidence="7 8">
    <name type="scientific">Corythaixoides concolor</name>
    <name type="common">Grey go-away-bird</name>
    <dbReference type="NCBI Taxonomy" id="103956"/>
    <lineage>
        <taxon>Eukaryota</taxon>
        <taxon>Metazoa</taxon>
        <taxon>Chordata</taxon>
        <taxon>Craniata</taxon>
        <taxon>Vertebrata</taxon>
        <taxon>Euteleostomi</taxon>
        <taxon>Archelosauria</taxon>
        <taxon>Archosauria</taxon>
        <taxon>Dinosauria</taxon>
        <taxon>Saurischia</taxon>
        <taxon>Theropoda</taxon>
        <taxon>Coelurosauria</taxon>
        <taxon>Aves</taxon>
        <taxon>Neognathae</taxon>
        <taxon>Neoaves</taxon>
        <taxon>Otidimorphae</taxon>
        <taxon>Musophagiformes</taxon>
        <taxon>Musophagidae</taxon>
        <taxon>Corythaixoides</taxon>
    </lineage>
</organism>
<keyword evidence="3" id="KW-0540">Nuclease</keyword>
<feature type="non-terminal residue" evidence="7">
    <location>
        <position position="1"/>
    </location>
</feature>
<evidence type="ECO:0000256" key="6">
    <source>
        <dbReference type="ARBA" id="ARBA00022918"/>
    </source>
</evidence>
<gene>
    <name evidence="7" type="primary">Iap_0</name>
    <name evidence="7" type="ORF">CORCON_R15291</name>
</gene>
<reference evidence="7 8" key="1">
    <citation type="submission" date="2019-09" db="EMBL/GenBank/DDBJ databases">
        <title>Bird 10,000 Genomes (B10K) Project - Family phase.</title>
        <authorList>
            <person name="Zhang G."/>
        </authorList>
    </citation>
    <scope>NUCLEOTIDE SEQUENCE [LARGE SCALE GENOMIC DNA]</scope>
    <source>
        <strain evidence="7">B10K-DU-011-20</strain>
        <tissue evidence="7">Muscle</tissue>
    </source>
</reference>
<dbReference type="SUPFAM" id="SSF53098">
    <property type="entry name" value="Ribonuclease H-like"/>
    <property type="match status" value="1"/>
</dbReference>
<evidence type="ECO:0000313" key="7">
    <source>
        <dbReference type="EMBL" id="NXK01121.1"/>
    </source>
</evidence>
<keyword evidence="5" id="KW-0378">Hydrolase</keyword>
<evidence type="ECO:0000256" key="4">
    <source>
        <dbReference type="ARBA" id="ARBA00022759"/>
    </source>
</evidence>
<dbReference type="AlphaFoldDB" id="A0A7L0FZM3"/>
<feature type="non-terminal residue" evidence="7">
    <location>
        <position position="94"/>
    </location>
</feature>
<keyword evidence="4" id="KW-0255">Endonuclease</keyword>
<sequence length="94" mass="10367">VTHVTGIPHSPTGQAIVDRAHQLVKGYLKKQNEKGDPHLRLSKVLFMLNYLCVFGEQEDPPIVIHHRAVGQGRKAIPGLIVSYKHPKTGLCEGP</sequence>
<keyword evidence="1" id="KW-0808">Transferase</keyword>
<evidence type="ECO:0000256" key="2">
    <source>
        <dbReference type="ARBA" id="ARBA00022695"/>
    </source>
</evidence>
<dbReference type="EMBL" id="VXAM01002332">
    <property type="protein sequence ID" value="NXK01121.1"/>
    <property type="molecule type" value="Genomic_DNA"/>
</dbReference>
<dbReference type="GO" id="GO:0003964">
    <property type="term" value="F:RNA-directed DNA polymerase activity"/>
    <property type="evidence" value="ECO:0007669"/>
    <property type="project" value="UniProtKB-KW"/>
</dbReference>
<dbReference type="OrthoDB" id="9308938at2759"/>
<accession>A0A7L0FZM3</accession>
<name>A0A7L0FZM3_CORCN</name>
<evidence type="ECO:0000256" key="5">
    <source>
        <dbReference type="ARBA" id="ARBA00022801"/>
    </source>
</evidence>
<dbReference type="InterPro" id="IPR012337">
    <property type="entry name" value="RNaseH-like_sf"/>
</dbReference>
<keyword evidence="8" id="KW-1185">Reference proteome</keyword>
<dbReference type="GO" id="GO:0035613">
    <property type="term" value="F:RNA stem-loop binding"/>
    <property type="evidence" value="ECO:0007669"/>
    <property type="project" value="TreeGrafter"/>
</dbReference>
<dbReference type="PANTHER" id="PTHR41694:SF3">
    <property type="entry name" value="RNA-DIRECTED DNA POLYMERASE-RELATED"/>
    <property type="match status" value="1"/>
</dbReference>
<evidence type="ECO:0000256" key="1">
    <source>
        <dbReference type="ARBA" id="ARBA00022679"/>
    </source>
</evidence>
<dbReference type="Proteomes" id="UP000526942">
    <property type="component" value="Unassembled WGS sequence"/>
</dbReference>
<dbReference type="GO" id="GO:0016787">
    <property type="term" value="F:hydrolase activity"/>
    <property type="evidence" value="ECO:0007669"/>
    <property type="project" value="UniProtKB-KW"/>
</dbReference>
<evidence type="ECO:0000256" key="3">
    <source>
        <dbReference type="ARBA" id="ARBA00022722"/>
    </source>
</evidence>
<dbReference type="GO" id="GO:0004519">
    <property type="term" value="F:endonuclease activity"/>
    <property type="evidence" value="ECO:0007669"/>
    <property type="project" value="UniProtKB-KW"/>
</dbReference>
<evidence type="ECO:0000313" key="8">
    <source>
        <dbReference type="Proteomes" id="UP000526942"/>
    </source>
</evidence>
<dbReference type="PANTHER" id="PTHR41694">
    <property type="entry name" value="ENDOGENOUS RETROVIRUS GROUP K MEMBER POL PROTEIN"/>
    <property type="match status" value="1"/>
</dbReference>
<comment type="caution">
    <text evidence="7">The sequence shown here is derived from an EMBL/GenBank/DDBJ whole genome shotgun (WGS) entry which is preliminary data.</text>
</comment>
<keyword evidence="6" id="KW-0695">RNA-directed DNA polymerase</keyword>
<keyword evidence="2" id="KW-0548">Nucleotidyltransferase</keyword>
<protein>
    <submittedName>
        <fullName evidence="7">IGEB protein</fullName>
    </submittedName>
</protein>